<gene>
    <name evidence="2" type="ORF">SAMN05216225_100110</name>
</gene>
<evidence type="ECO:0000313" key="3">
    <source>
        <dbReference type="Proteomes" id="UP000183988"/>
    </source>
</evidence>
<dbReference type="InterPro" id="IPR025620">
    <property type="entry name" value="YlaH"/>
</dbReference>
<feature type="transmembrane region" description="Helical" evidence="1">
    <location>
        <begin position="15"/>
        <end position="33"/>
    </location>
</feature>
<evidence type="ECO:0000256" key="1">
    <source>
        <dbReference type="SAM" id="Phobius"/>
    </source>
</evidence>
<dbReference type="AlphaFoldDB" id="A0A1M5C106"/>
<organism evidence="2 3">
    <name type="scientific">Ornithinibacillus halophilus</name>
    <dbReference type="NCBI Taxonomy" id="930117"/>
    <lineage>
        <taxon>Bacteria</taxon>
        <taxon>Bacillati</taxon>
        <taxon>Bacillota</taxon>
        <taxon>Bacilli</taxon>
        <taxon>Bacillales</taxon>
        <taxon>Bacillaceae</taxon>
        <taxon>Ornithinibacillus</taxon>
    </lineage>
</organism>
<dbReference type="EMBL" id="FQVW01000001">
    <property type="protein sequence ID" value="SHF48443.1"/>
    <property type="molecule type" value="Genomic_DNA"/>
</dbReference>
<proteinExistence type="predicted"/>
<keyword evidence="1" id="KW-0812">Transmembrane</keyword>
<keyword evidence="1" id="KW-0472">Membrane</keyword>
<dbReference type="OrthoDB" id="2680377at2"/>
<evidence type="ECO:0000313" key="2">
    <source>
        <dbReference type="EMBL" id="SHF48443.1"/>
    </source>
</evidence>
<dbReference type="STRING" id="930117.SAMN05216225_100110"/>
<name>A0A1M5C106_9BACI</name>
<sequence length="102" mass="11644">MVFDFVMENFGKENLFTILFIVNYILAAIAYKLGFAKKLAIIKSVIVYILLAIGVFVLNIMFIVLPVAWAKDSLPLTESLVIICLVLGIYRLRLYRQRKKAS</sequence>
<keyword evidence="3" id="KW-1185">Reference proteome</keyword>
<reference evidence="2 3" key="1">
    <citation type="submission" date="2016-11" db="EMBL/GenBank/DDBJ databases">
        <authorList>
            <person name="Jaros S."/>
            <person name="Januszkiewicz K."/>
            <person name="Wedrychowicz H."/>
        </authorList>
    </citation>
    <scope>NUCLEOTIDE SEQUENCE [LARGE SCALE GENOMIC DNA]</scope>
    <source>
        <strain evidence="2 3">IBRC-M 10683</strain>
    </source>
</reference>
<dbReference type="Proteomes" id="UP000183988">
    <property type="component" value="Unassembled WGS sequence"/>
</dbReference>
<protein>
    <submittedName>
        <fullName evidence="2">YlaH-like protein</fullName>
    </submittedName>
</protein>
<feature type="transmembrane region" description="Helical" evidence="1">
    <location>
        <begin position="45"/>
        <end position="68"/>
    </location>
</feature>
<dbReference type="Pfam" id="PF14036">
    <property type="entry name" value="YlaH"/>
    <property type="match status" value="1"/>
</dbReference>
<accession>A0A1M5C106</accession>
<keyword evidence="1" id="KW-1133">Transmembrane helix</keyword>
<feature type="transmembrane region" description="Helical" evidence="1">
    <location>
        <begin position="74"/>
        <end position="92"/>
    </location>
</feature>
<dbReference type="RefSeq" id="WP_072886708.1">
    <property type="nucleotide sequence ID" value="NZ_FQVW01000001.1"/>
</dbReference>